<feature type="compositionally biased region" description="Low complexity" evidence="1">
    <location>
        <begin position="685"/>
        <end position="698"/>
    </location>
</feature>
<evidence type="ECO:0000313" key="5">
    <source>
        <dbReference type="Proteomes" id="UP000036947"/>
    </source>
</evidence>
<organism evidence="4 5">
    <name type="scientific">Tolypocladium ophioglossoides (strain CBS 100239)</name>
    <name type="common">Snaketongue truffleclub</name>
    <name type="synonym">Elaphocordyceps ophioglossoides</name>
    <dbReference type="NCBI Taxonomy" id="1163406"/>
    <lineage>
        <taxon>Eukaryota</taxon>
        <taxon>Fungi</taxon>
        <taxon>Dikarya</taxon>
        <taxon>Ascomycota</taxon>
        <taxon>Pezizomycotina</taxon>
        <taxon>Sordariomycetes</taxon>
        <taxon>Hypocreomycetidae</taxon>
        <taxon>Hypocreales</taxon>
        <taxon>Ophiocordycipitaceae</taxon>
        <taxon>Tolypocladium</taxon>
    </lineage>
</organism>
<dbReference type="AlphaFoldDB" id="A0A0L0N3A3"/>
<dbReference type="PANTHER" id="PTHR31987">
    <property type="entry name" value="GLUTAMINASE A-RELATED"/>
    <property type="match status" value="1"/>
</dbReference>
<evidence type="ECO:0000313" key="4">
    <source>
        <dbReference type="EMBL" id="KND88598.1"/>
    </source>
</evidence>
<dbReference type="EMBL" id="LFRF01000024">
    <property type="protein sequence ID" value="KND88598.1"/>
    <property type="molecule type" value="Genomic_DNA"/>
</dbReference>
<dbReference type="InterPro" id="IPR056812">
    <property type="entry name" value="RRM_fung"/>
</dbReference>
<feature type="compositionally biased region" description="Gly residues" evidence="1">
    <location>
        <begin position="624"/>
        <end position="641"/>
    </location>
</feature>
<name>A0A0L0N3A3_TOLOC</name>
<comment type="caution">
    <text evidence="4">The sequence shown here is derived from an EMBL/GenBank/DDBJ whole genome shotgun (WGS) entry which is preliminary data.</text>
</comment>
<feature type="region of interest" description="Disordered" evidence="1">
    <location>
        <begin position="616"/>
        <end position="698"/>
    </location>
</feature>
<dbReference type="PANTHER" id="PTHR31987:SF11">
    <property type="entry name" value="DUF2433 DOMAIN-CONTAINING PROTEIN"/>
    <property type="match status" value="1"/>
</dbReference>
<dbReference type="STRING" id="1163406.A0A0L0N3A3"/>
<feature type="region of interest" description="Disordered" evidence="1">
    <location>
        <begin position="433"/>
        <end position="537"/>
    </location>
</feature>
<evidence type="ECO:0000259" key="2">
    <source>
        <dbReference type="Pfam" id="PF10360"/>
    </source>
</evidence>
<dbReference type="SUPFAM" id="SSF56300">
    <property type="entry name" value="Metallo-dependent phosphatases"/>
    <property type="match status" value="1"/>
</dbReference>
<reference evidence="4 5" key="1">
    <citation type="journal article" date="2015" name="BMC Genomics">
        <title>The genome of the truffle-parasite Tolypocladium ophioglossoides and the evolution of antifungal peptaibiotics.</title>
        <authorList>
            <person name="Quandt C.A."/>
            <person name="Bushley K.E."/>
            <person name="Spatafora J.W."/>
        </authorList>
    </citation>
    <scope>NUCLEOTIDE SEQUENCE [LARGE SCALE GENOMIC DNA]</scope>
    <source>
        <strain evidence="4 5">CBS 100239</strain>
    </source>
</reference>
<evidence type="ECO:0000256" key="1">
    <source>
        <dbReference type="SAM" id="MobiDB-lite"/>
    </source>
</evidence>
<feature type="domain" description="DUF2433" evidence="2">
    <location>
        <begin position="303"/>
        <end position="432"/>
    </location>
</feature>
<accession>A0A0L0N3A3</accession>
<dbReference type="InterPro" id="IPR052743">
    <property type="entry name" value="Glutaminase_GtaA"/>
</dbReference>
<dbReference type="OrthoDB" id="3918848at2759"/>
<keyword evidence="5" id="KW-1185">Reference proteome</keyword>
<dbReference type="Pfam" id="PF10360">
    <property type="entry name" value="DUF2433"/>
    <property type="match status" value="1"/>
</dbReference>
<dbReference type="InterPro" id="IPR029052">
    <property type="entry name" value="Metallo-depent_PP-like"/>
</dbReference>
<evidence type="ECO:0000259" key="3">
    <source>
        <dbReference type="Pfam" id="PF25061"/>
    </source>
</evidence>
<feature type="domain" description="RNA-binding" evidence="3">
    <location>
        <begin position="538"/>
        <end position="618"/>
    </location>
</feature>
<sequence>MALSLGARNLAAPWTRFQRARNVTNASQPRPYNNPGYLQNGAAGLAQPGAAPLLPNQGRVIQTGPIRVLCIADVRGNLRSLNELAKQARADHIIHTGDFGFYDDTSLDRIVEKTLKHVAQYSPLISEPVKKAIQQGGNAPVKSRFPPSELPLSELPLLLSGELKLDVPVYTVWGACEDVRVLEKFRSSEYKVPNLHIIDEARSMLLELGGVKLRLLGLGGAVVMHKLFDNGEGRTTIAGGQGTMWTTLLQMGELVDTAHRVYDPTETRVFITHASPAREGILNQLSVTLKADFSISAGLHFRYGSSYNEFSVNPTLDHYRGKLAASKASFNDVWETVKGEVEPAIQQNEAQQNLLKNALQIVEKMPTTAAGGNPFGGPAAGQAALGQVDESAFKNMWNFNLADAAFGYLVLEIQDGRIGTEMRAQGFNFSHRGAKQQPGAAAAPPATSTGGLPTPAPTSSQSVVPPPASRQASSTQPPKPVVVTPGSGATKPGTPQPGQGSNNAGAASKDPEKTPAAANGSAHGPEPASSPAPKTPASDIIGLFIMNVSTEEQCRDLFDEEDRSKIVKVEKWGAQNKVVQFKSMEDRDAAMARLPEDVKTRTQEDRSKPLVKVFQHREGKTFGNRGGAGNWGGNARGGGSASGYRSAGGTSDSESNRRGGRGGRGSRGGDRGRGGRGRGGLKGDAGASSPAPSTPAAE</sequence>
<protein>
    <submittedName>
        <fullName evidence="4">Uncharacterized protein C16H5.12c</fullName>
    </submittedName>
</protein>
<proteinExistence type="predicted"/>
<dbReference type="Proteomes" id="UP000036947">
    <property type="component" value="Unassembled WGS sequence"/>
</dbReference>
<dbReference type="Pfam" id="PF25061">
    <property type="entry name" value="RRM_fung"/>
    <property type="match status" value="1"/>
</dbReference>
<feature type="compositionally biased region" description="Polar residues" evidence="1">
    <location>
        <begin position="496"/>
        <end position="505"/>
    </location>
</feature>
<feature type="compositionally biased region" description="Low complexity" evidence="1">
    <location>
        <begin position="438"/>
        <end position="460"/>
    </location>
</feature>
<dbReference type="InterPro" id="IPR018829">
    <property type="entry name" value="DUF2433"/>
</dbReference>
<gene>
    <name evidence="4" type="ORF">TOPH_06762</name>
</gene>